<accession>A0AA38RXZ4</accession>
<comment type="caution">
    <text evidence="1">The sequence shown here is derived from an EMBL/GenBank/DDBJ whole genome shotgun (WGS) entry which is preliminary data.</text>
</comment>
<sequence length="293" mass="32212">MEKVWFKLRQTHYPPGPEASILAGRGDDTNCPIALGHCVPDLKRLEFPVNSGAILPFPTRMKVFQASTIDFKWDAARKTSYGLGLGAGAPLAVAMGLLTVKASIQLAFEHSVSEHEKYARLDTYFVQPNRSYVDACLKTAEMKRYVGDRESWSFFMITGIRVAREGSRSVQEGSRVVVEGGPEVDVPTVATLELTTTVGRENEQTVEEGKTSDFVWAVRLAKVHKGILMTDWSLDPYTHRATFGMDSDGQHVDVAAVVAGNGREGFKVAEDEELGEAIVLDASDWEQAEETQG</sequence>
<dbReference type="AlphaFoldDB" id="A0AA38RXZ4"/>
<name>A0AA38RXZ4_9PEZI</name>
<proteinExistence type="predicted"/>
<gene>
    <name evidence="1" type="ORF">NKR19_g2901</name>
</gene>
<dbReference type="Proteomes" id="UP001174691">
    <property type="component" value="Unassembled WGS sequence"/>
</dbReference>
<keyword evidence="2" id="KW-1185">Reference proteome</keyword>
<dbReference type="EMBL" id="JANBVN010000031">
    <property type="protein sequence ID" value="KAJ9160798.1"/>
    <property type="molecule type" value="Genomic_DNA"/>
</dbReference>
<evidence type="ECO:0000313" key="1">
    <source>
        <dbReference type="EMBL" id="KAJ9160798.1"/>
    </source>
</evidence>
<evidence type="ECO:0000313" key="2">
    <source>
        <dbReference type="Proteomes" id="UP001174691"/>
    </source>
</evidence>
<organism evidence="1 2">
    <name type="scientific">Coniochaeta hoffmannii</name>
    <dbReference type="NCBI Taxonomy" id="91930"/>
    <lineage>
        <taxon>Eukaryota</taxon>
        <taxon>Fungi</taxon>
        <taxon>Dikarya</taxon>
        <taxon>Ascomycota</taxon>
        <taxon>Pezizomycotina</taxon>
        <taxon>Sordariomycetes</taxon>
        <taxon>Sordariomycetidae</taxon>
        <taxon>Coniochaetales</taxon>
        <taxon>Coniochaetaceae</taxon>
        <taxon>Coniochaeta</taxon>
    </lineage>
</organism>
<protein>
    <submittedName>
        <fullName evidence="1">Uncharacterized protein</fullName>
    </submittedName>
</protein>
<reference evidence="1" key="1">
    <citation type="submission" date="2022-07" db="EMBL/GenBank/DDBJ databases">
        <title>Fungi with potential for degradation of polypropylene.</title>
        <authorList>
            <person name="Gostincar C."/>
        </authorList>
    </citation>
    <scope>NUCLEOTIDE SEQUENCE</scope>
    <source>
        <strain evidence="1">EXF-13287</strain>
    </source>
</reference>